<dbReference type="Gene3D" id="2.50.20.20">
    <property type="match status" value="1"/>
</dbReference>
<dbReference type="OrthoDB" id="237998at2157"/>
<feature type="compositionally biased region" description="Acidic residues" evidence="1">
    <location>
        <begin position="54"/>
        <end position="64"/>
    </location>
</feature>
<evidence type="ECO:0008006" key="4">
    <source>
        <dbReference type="Google" id="ProtNLM"/>
    </source>
</evidence>
<dbReference type="RefSeq" id="WP_058568651.1">
    <property type="nucleotide sequence ID" value="NZ_LOPW02000022.1"/>
</dbReference>
<sequence length="274" mass="28686">MYSNRIPVLIVAVLVLLAGCAGGADVAPTADTADTDPDDTDAPTDGGDSADTGESTDGDDFELSDPERLLRDAGSFTVSWSYTGVDADGTETAVTREFRADLDAERSYSRTTSATDGQSDAGGVEQYVADGVTYVRVGGDDEATYTSYEGSTEVLATAIALSQARAYGADDDLTFAGTETFDGVSVERYELSDANEALILAGSAAAQGEPGNLEVTSFEYAVLVDEDGLSRHESWAFSGRMDDGTEVTGSWEYSLTGVGSTTVEEPAWLDEARA</sequence>
<evidence type="ECO:0000256" key="1">
    <source>
        <dbReference type="SAM" id="MobiDB-lite"/>
    </source>
</evidence>
<dbReference type="Pfam" id="PF24381">
    <property type="entry name" value="DUF7537"/>
    <property type="match status" value="1"/>
</dbReference>
<feature type="region of interest" description="Disordered" evidence="1">
    <location>
        <begin position="28"/>
        <end position="64"/>
    </location>
</feature>
<keyword evidence="3" id="KW-1185">Reference proteome</keyword>
<comment type="caution">
    <text evidence="2">The sequence shown here is derived from an EMBL/GenBank/DDBJ whole genome shotgun (WGS) entry which is preliminary data.</text>
</comment>
<accession>A0A2P4NL35</accession>
<evidence type="ECO:0000313" key="3">
    <source>
        <dbReference type="Proteomes" id="UP000053621"/>
    </source>
</evidence>
<dbReference type="EMBL" id="LOPW02000022">
    <property type="protein sequence ID" value="POG53841.1"/>
    <property type="molecule type" value="Genomic_DNA"/>
</dbReference>
<dbReference type="AlphaFoldDB" id="A0A2P4NL35"/>
<dbReference type="Proteomes" id="UP000053621">
    <property type="component" value="Unassembled WGS sequence"/>
</dbReference>
<gene>
    <name evidence="2" type="ORF">AUR65_018925</name>
</gene>
<reference evidence="2" key="1">
    <citation type="submission" date="2017-08" db="EMBL/GenBank/DDBJ databases">
        <title>Haloferax marisrubri sp. nov., isolated from the Discovery deep brine-seawater interface in the Red Sea.</title>
        <authorList>
            <person name="Zhang G."/>
            <person name="Stingl U."/>
        </authorList>
    </citation>
    <scope>NUCLEOTIDE SEQUENCE [LARGE SCALE GENOMIC DNA]</scope>
    <source>
        <strain evidence="2">SB3</strain>
    </source>
</reference>
<dbReference type="InterPro" id="IPR055959">
    <property type="entry name" value="DUF7537"/>
</dbReference>
<organism evidence="2 3">
    <name type="scientific">Haloferax marisrubri</name>
    <dbReference type="NCBI Taxonomy" id="1544719"/>
    <lineage>
        <taxon>Archaea</taxon>
        <taxon>Methanobacteriati</taxon>
        <taxon>Methanobacteriota</taxon>
        <taxon>Stenosarchaea group</taxon>
        <taxon>Halobacteria</taxon>
        <taxon>Halobacteriales</taxon>
        <taxon>Haloferacaceae</taxon>
        <taxon>Haloferax</taxon>
    </lineage>
</organism>
<proteinExistence type="predicted"/>
<name>A0A2P4NL35_9EURY</name>
<evidence type="ECO:0000313" key="2">
    <source>
        <dbReference type="EMBL" id="POG53841.1"/>
    </source>
</evidence>
<feature type="compositionally biased region" description="Acidic residues" evidence="1">
    <location>
        <begin position="33"/>
        <end position="42"/>
    </location>
</feature>
<protein>
    <recommendedName>
        <fullName evidence="4">Lipoprotein</fullName>
    </recommendedName>
</protein>
<feature type="compositionally biased region" description="Low complexity" evidence="1">
    <location>
        <begin position="43"/>
        <end position="53"/>
    </location>
</feature>
<dbReference type="PROSITE" id="PS51257">
    <property type="entry name" value="PROKAR_LIPOPROTEIN"/>
    <property type="match status" value="1"/>
</dbReference>